<name>A0ABW6VF60_MICFU</name>
<dbReference type="RefSeq" id="WP_387346015.1">
    <property type="nucleotide sequence ID" value="NZ_JBIAXI010000024.1"/>
</dbReference>
<reference evidence="1 2" key="1">
    <citation type="submission" date="2024-10" db="EMBL/GenBank/DDBJ databases">
        <title>The Natural Products Discovery Center: Release of the First 8490 Sequenced Strains for Exploring Actinobacteria Biosynthetic Diversity.</title>
        <authorList>
            <person name="Kalkreuter E."/>
            <person name="Kautsar S.A."/>
            <person name="Yang D."/>
            <person name="Bader C.D."/>
            <person name="Teijaro C.N."/>
            <person name="Fluegel L."/>
            <person name="Davis C.M."/>
            <person name="Simpson J.R."/>
            <person name="Lauterbach L."/>
            <person name="Steele A.D."/>
            <person name="Gui C."/>
            <person name="Meng S."/>
            <person name="Li G."/>
            <person name="Viehrig K."/>
            <person name="Ye F."/>
            <person name="Su P."/>
            <person name="Kiefer A.F."/>
            <person name="Nichols A."/>
            <person name="Cepeda A.J."/>
            <person name="Yan W."/>
            <person name="Fan B."/>
            <person name="Jiang Y."/>
            <person name="Adhikari A."/>
            <person name="Zheng C.-J."/>
            <person name="Schuster L."/>
            <person name="Cowan T.M."/>
            <person name="Smanski M.J."/>
            <person name="Chevrette M.G."/>
            <person name="De Carvalho L.P.S."/>
            <person name="Shen B."/>
        </authorList>
    </citation>
    <scope>NUCLEOTIDE SEQUENCE [LARGE SCALE GENOMIC DNA]</scope>
    <source>
        <strain evidence="1 2">NPDC001281</strain>
    </source>
</reference>
<dbReference type="EMBL" id="JBIAXI010000024">
    <property type="protein sequence ID" value="MFF4777546.1"/>
    <property type="molecule type" value="Genomic_DNA"/>
</dbReference>
<organism evidence="1 2">
    <name type="scientific">Microtetraspora fusca</name>
    <dbReference type="NCBI Taxonomy" id="1997"/>
    <lineage>
        <taxon>Bacteria</taxon>
        <taxon>Bacillati</taxon>
        <taxon>Actinomycetota</taxon>
        <taxon>Actinomycetes</taxon>
        <taxon>Streptosporangiales</taxon>
        <taxon>Streptosporangiaceae</taxon>
        <taxon>Microtetraspora</taxon>
    </lineage>
</organism>
<gene>
    <name evidence="1" type="ORF">ACFY05_32285</name>
</gene>
<comment type="caution">
    <text evidence="1">The sequence shown here is derived from an EMBL/GenBank/DDBJ whole genome shotgun (WGS) entry which is preliminary data.</text>
</comment>
<accession>A0ABW6VF60</accession>
<evidence type="ECO:0000313" key="2">
    <source>
        <dbReference type="Proteomes" id="UP001602119"/>
    </source>
</evidence>
<dbReference type="Proteomes" id="UP001602119">
    <property type="component" value="Unassembled WGS sequence"/>
</dbReference>
<protein>
    <submittedName>
        <fullName evidence="1">Uncharacterized protein</fullName>
    </submittedName>
</protein>
<proteinExistence type="predicted"/>
<evidence type="ECO:0000313" key="1">
    <source>
        <dbReference type="EMBL" id="MFF4777546.1"/>
    </source>
</evidence>
<sequence>MQGSRIYQSVVARPLDDDHVKVVARLHIELSLDTTVTEVVSGHLEQEEEFHDTSILSDDIPVEAAVGRVWDRVAETEIPPNPLDELRELVKTAERLRVAAANSDAPDWERADEAAHDVAIFMRDFFKAPTTVAGEVLPDAAAERAAAKEGR</sequence>
<keyword evidence="2" id="KW-1185">Reference proteome</keyword>